<dbReference type="InterPro" id="IPR036869">
    <property type="entry name" value="J_dom_sf"/>
</dbReference>
<reference evidence="4 5" key="1">
    <citation type="submission" date="2022-04" db="EMBL/GenBank/DDBJ databases">
        <title>Gracilibacillus sp. isolated from saltern.</title>
        <authorList>
            <person name="Won M."/>
            <person name="Lee C.-M."/>
            <person name="Woen H.-Y."/>
            <person name="Kwon S.-W."/>
        </authorList>
    </citation>
    <scope>NUCLEOTIDE SEQUENCE [LARGE SCALE GENOMIC DNA]</scope>
    <source>
        <strain evidence="4 5">SSPM10-3</strain>
    </source>
</reference>
<dbReference type="CDD" id="cd06257">
    <property type="entry name" value="DnaJ"/>
    <property type="match status" value="1"/>
</dbReference>
<organism evidence="4 5">
    <name type="scientific">Gracilibacillus salinarum</name>
    <dbReference type="NCBI Taxonomy" id="2932255"/>
    <lineage>
        <taxon>Bacteria</taxon>
        <taxon>Bacillati</taxon>
        <taxon>Bacillota</taxon>
        <taxon>Bacilli</taxon>
        <taxon>Bacillales</taxon>
        <taxon>Bacillaceae</taxon>
        <taxon>Gracilibacillus</taxon>
    </lineage>
</organism>
<evidence type="ECO:0000313" key="4">
    <source>
        <dbReference type="EMBL" id="UOQ83597.1"/>
    </source>
</evidence>
<accession>A0ABY4GIK2</accession>
<evidence type="ECO:0000259" key="3">
    <source>
        <dbReference type="PROSITE" id="PS50076"/>
    </source>
</evidence>
<feature type="domain" description="J" evidence="3">
    <location>
        <begin position="8"/>
        <end position="67"/>
    </location>
</feature>
<dbReference type="InterPro" id="IPR001623">
    <property type="entry name" value="DnaJ_domain"/>
</dbReference>
<dbReference type="SUPFAM" id="SSF46565">
    <property type="entry name" value="Chaperone J-domain"/>
    <property type="match status" value="1"/>
</dbReference>
<proteinExistence type="predicted"/>
<sequence>MTKETIENHYEILGINANIDESSISEKYRKAIQEYSPETDPEGLEKLQKAYEILKDPIKRKEYDIYRKYGDKEGSLIENALSAIQHNDSKKAEDLLQQADPDNLVVKAGLMQVAGLRKDRQEVESWFADIFTTVLYPEEAAIMFSIKANVLFGMGDIKEAIETLQQGMESIPEHTPVFAITLANLYDEIGESEKALETLEHSVSVDGNDTLNNGPLYILWLEMVIMYKEWSALSNVQRTFEKFIKHVTRQEDRDDLYHQLMLKCSEHHKQEKYREAEVYLNLLTFLTDKNDPEIKQLQDDIKNNARIQKELGKVAGDEDIFPMVHIKAAEWFYSYKCLPEHIADLLNEESPSTIEDFETHKAEYAAGIVKLRKKYPLLYKQYKEKWDSIFAELTADFNRKLRRDLLKVK</sequence>
<evidence type="ECO:0000256" key="2">
    <source>
        <dbReference type="ARBA" id="ARBA00023016"/>
    </source>
</evidence>
<dbReference type="SMART" id="SM00271">
    <property type="entry name" value="DnaJ"/>
    <property type="match status" value="1"/>
</dbReference>
<dbReference type="Gene3D" id="1.10.287.110">
    <property type="entry name" value="DnaJ domain"/>
    <property type="match status" value="1"/>
</dbReference>
<protein>
    <submittedName>
        <fullName evidence="4">DnaJ domain-containing protein</fullName>
    </submittedName>
</protein>
<dbReference type="Gene3D" id="1.25.40.10">
    <property type="entry name" value="Tetratricopeptide repeat domain"/>
    <property type="match status" value="1"/>
</dbReference>
<dbReference type="SUPFAM" id="SSF48452">
    <property type="entry name" value="TPR-like"/>
    <property type="match status" value="1"/>
</dbReference>
<gene>
    <name evidence="4" type="ORF">MUN87_12610</name>
</gene>
<keyword evidence="1" id="KW-0235">DNA replication</keyword>
<dbReference type="Pfam" id="PF00226">
    <property type="entry name" value="DnaJ"/>
    <property type="match status" value="1"/>
</dbReference>
<dbReference type="Proteomes" id="UP000831537">
    <property type="component" value="Chromosome"/>
</dbReference>
<dbReference type="SMART" id="SM00028">
    <property type="entry name" value="TPR"/>
    <property type="match status" value="2"/>
</dbReference>
<dbReference type="PRINTS" id="PR00625">
    <property type="entry name" value="JDOMAIN"/>
</dbReference>
<dbReference type="EMBL" id="CP095071">
    <property type="protein sequence ID" value="UOQ83597.1"/>
    <property type="molecule type" value="Genomic_DNA"/>
</dbReference>
<keyword evidence="5" id="KW-1185">Reference proteome</keyword>
<dbReference type="Pfam" id="PF13181">
    <property type="entry name" value="TPR_8"/>
    <property type="match status" value="1"/>
</dbReference>
<evidence type="ECO:0000313" key="5">
    <source>
        <dbReference type="Proteomes" id="UP000831537"/>
    </source>
</evidence>
<dbReference type="RefSeq" id="WP_244740606.1">
    <property type="nucleotide sequence ID" value="NZ_CP095071.1"/>
</dbReference>
<dbReference type="InterPro" id="IPR011990">
    <property type="entry name" value="TPR-like_helical_dom_sf"/>
</dbReference>
<dbReference type="PROSITE" id="PS50076">
    <property type="entry name" value="DNAJ_2"/>
    <property type="match status" value="1"/>
</dbReference>
<name>A0ABY4GIK2_9BACI</name>
<keyword evidence="2" id="KW-0346">Stress response</keyword>
<evidence type="ECO:0000256" key="1">
    <source>
        <dbReference type="ARBA" id="ARBA00022705"/>
    </source>
</evidence>
<dbReference type="InterPro" id="IPR019734">
    <property type="entry name" value="TPR_rpt"/>
</dbReference>